<keyword evidence="2" id="KW-1185">Reference proteome</keyword>
<name>A0ACC2WZQ6_9TREE</name>
<gene>
    <name evidence="1" type="ORF">QFC20_000577</name>
</gene>
<dbReference type="EMBL" id="JASBWS010000003">
    <property type="protein sequence ID" value="KAJ9116644.1"/>
    <property type="molecule type" value="Genomic_DNA"/>
</dbReference>
<sequence length="301" mass="32999">MMSFAGPDLALTMPCVTSKPIRISHCRTPSLSSTSSTVVSSTEDELLTESTTIGSSALDNAAVLTLKGASESDIDIDIDMSTCEPKTPLLVMTPTTPTDRFTKLSVSSRRAKGDAYLHRRHKSIHTQRREAVLAGERTPRSAGLKGFAHRMLRDEGARTENDGREAVNAFETKHAPAHVEQQCIDSSPAEPYTVITHEATPLRKVELALTSRRTSNKSPTSTRHQPYRFRQPTFASRHVERSGDRQPVIPVGSLPPALKSKLQGEKEQQWLLVGPDVARHLHMGGSVLVRDYAGNVVGWMS</sequence>
<dbReference type="Proteomes" id="UP001230649">
    <property type="component" value="Unassembled WGS sequence"/>
</dbReference>
<organism evidence="1 2">
    <name type="scientific">Naganishia adeliensis</name>
    <dbReference type="NCBI Taxonomy" id="92952"/>
    <lineage>
        <taxon>Eukaryota</taxon>
        <taxon>Fungi</taxon>
        <taxon>Dikarya</taxon>
        <taxon>Basidiomycota</taxon>
        <taxon>Agaricomycotina</taxon>
        <taxon>Tremellomycetes</taxon>
        <taxon>Filobasidiales</taxon>
        <taxon>Filobasidiaceae</taxon>
        <taxon>Naganishia</taxon>
    </lineage>
</organism>
<comment type="caution">
    <text evidence="1">The sequence shown here is derived from an EMBL/GenBank/DDBJ whole genome shotgun (WGS) entry which is preliminary data.</text>
</comment>
<proteinExistence type="predicted"/>
<evidence type="ECO:0000313" key="1">
    <source>
        <dbReference type="EMBL" id="KAJ9116644.1"/>
    </source>
</evidence>
<reference evidence="1" key="1">
    <citation type="submission" date="2023-04" db="EMBL/GenBank/DDBJ databases">
        <title>Draft Genome sequencing of Naganishia species isolated from polar environments using Oxford Nanopore Technology.</title>
        <authorList>
            <person name="Leo P."/>
            <person name="Venkateswaran K."/>
        </authorList>
    </citation>
    <scope>NUCLEOTIDE SEQUENCE</scope>
    <source>
        <strain evidence="1">MNA-CCFEE 5262</strain>
    </source>
</reference>
<evidence type="ECO:0000313" key="2">
    <source>
        <dbReference type="Proteomes" id="UP001230649"/>
    </source>
</evidence>
<accession>A0ACC2WZQ6</accession>
<protein>
    <submittedName>
        <fullName evidence="1">Uncharacterized protein</fullName>
    </submittedName>
</protein>